<dbReference type="GO" id="GO:0005774">
    <property type="term" value="C:vacuolar membrane"/>
    <property type="evidence" value="ECO:0007669"/>
    <property type="project" value="UniProtKB-SubCell"/>
</dbReference>
<organism evidence="14 15">
    <name type="scientific">Lachancea nothofagi CBS 11611</name>
    <dbReference type="NCBI Taxonomy" id="1266666"/>
    <lineage>
        <taxon>Eukaryota</taxon>
        <taxon>Fungi</taxon>
        <taxon>Dikarya</taxon>
        <taxon>Ascomycota</taxon>
        <taxon>Saccharomycotina</taxon>
        <taxon>Saccharomycetes</taxon>
        <taxon>Saccharomycetales</taxon>
        <taxon>Saccharomycetaceae</taxon>
        <taxon>Lachancea</taxon>
    </lineage>
</organism>
<evidence type="ECO:0000256" key="11">
    <source>
        <dbReference type="SAM" id="MobiDB-lite"/>
    </source>
</evidence>
<dbReference type="InterPro" id="IPR019460">
    <property type="entry name" value="Atg11_C"/>
</dbReference>
<dbReference type="OrthoDB" id="447953at2759"/>
<dbReference type="GO" id="GO:0000422">
    <property type="term" value="P:autophagy of mitochondrion"/>
    <property type="evidence" value="ECO:0007669"/>
    <property type="project" value="TreeGrafter"/>
</dbReference>
<evidence type="ECO:0000256" key="8">
    <source>
        <dbReference type="ARBA" id="ARBA00023054"/>
    </source>
</evidence>
<keyword evidence="15" id="KW-1185">Reference proteome</keyword>
<sequence length="1094" mass="125668">MSDYSATIYNAITGTNVSANVRSFLAMEDFKRFVSQQLRIPLDHTFILLPYGAKLKKSIFLNCLRESVKSEFYVFDRRLFSFAQDPSSTDLTLKSQEVQDLLGTVTQNNQVTLIKPVTSPLLEVNNVSSNLNYRKVVSMLTTNMGWLSALDIDAHYFLSIIHNTIRETNTIFQCFTICSQYLKLYCYDIEKLYDSNVEFLNQLTNDSSAHQWQKLYDGLLTKINTVNDEKERHLSDFLRKQELEDDYNNLKTISRSVNSRLRQLKDQINDNFQKRQAISTKSQELKVRFEQSPSNYKMENHMMQKFEEMIMKLRQSTHDTLALTSEEFTSEVLEEVSQKISEDKNSTIRNLFTVAQSLFVKAEESLVNKKQLQEEMILLLSQTAYIQVQILDVKTVLLRECNQELETLQNCELRLSRVEDLPILYGLHLIEKLRRKQWHTQVMNLDSKLSQEFQVIGDAEEKRRQKWNETFGQSATLFNIPNTDLAEVRKACNSKLKKISDVNYGEVTTEKIERFLFQLSQQNVAAESVAILQKNLESAINVSVNLKTTPRLGSSFSLKSSSSETDLVKGYKRRIQKLESLLHDAKFSNINSWPSGILNNATWTAFDNNVPPLNVKMSMLLADGKEVAPEYLKESSLVNFAKIQRELEQHREELAMSIEETKKLKTQIVDFEDEKNAYRETLSALNHELYRLTSEEEQRERKEFSQYRELKGKIDTIGKLNSSLLNEAEAWKHKYEQETRLKEDLLSDMANLENEFVRERADLLTNITELREEVSSLKVSAEESVGNHIAAPTQEIVTDEVPDKAFDEAMELNKETLTRVFEIFANGVYILENIGLLLSKTDEQQFLITRVKGLRKGFSQSDLLESGLELKGPVSIKSTAFQDVKKKFEASVSSSDAQLQRDFLSTMNKLFGNNFYETSVIKRFKDIEALAKKLTKENKFKRGLLETYQREKITIKNFQVGDMALFLPTRDVPDSVSSSVSSLASSFSSVDLSTPPPPGFTSAQNEDHRPGKSRRENNDIKKIVPWAAFTAFDETTRYFLKDNEKFTVDRDWFVGKITSVERIAANDSASIPFKLPKGASWVQVTADFVSGKNF</sequence>
<reference evidence="15" key="1">
    <citation type="submission" date="2016-03" db="EMBL/GenBank/DDBJ databases">
        <authorList>
            <person name="Devillers Hugo."/>
        </authorList>
    </citation>
    <scope>NUCLEOTIDE SEQUENCE [LARGE SCALE GENOMIC DNA]</scope>
</reference>
<comment type="subunit">
    <text evidence="9">Homodimer.</text>
</comment>
<keyword evidence="7 9" id="KW-0072">Autophagy</keyword>
<dbReference type="EMBL" id="LT598451">
    <property type="protein sequence ID" value="SCU94385.1"/>
    <property type="molecule type" value="Genomic_DNA"/>
</dbReference>
<evidence type="ECO:0000313" key="14">
    <source>
        <dbReference type="EMBL" id="SCU94385.1"/>
    </source>
</evidence>
<dbReference type="GO" id="GO:0034727">
    <property type="term" value="P:piecemeal microautophagy of the nucleus"/>
    <property type="evidence" value="ECO:0007669"/>
    <property type="project" value="TreeGrafter"/>
</dbReference>
<evidence type="ECO:0000256" key="10">
    <source>
        <dbReference type="SAM" id="Coils"/>
    </source>
</evidence>
<feature type="domain" description="Autophagy-related protein 11 C-terminal" evidence="13">
    <location>
        <begin position="917"/>
        <end position="1087"/>
    </location>
</feature>
<dbReference type="Proteomes" id="UP000189911">
    <property type="component" value="Chromosome E"/>
</dbReference>
<evidence type="ECO:0000256" key="6">
    <source>
        <dbReference type="ARBA" id="ARBA00022927"/>
    </source>
</evidence>
<proteinExistence type="inferred from homology"/>
<gene>
    <name evidence="14" type="ORF">LANO_0E06612G</name>
</gene>
<dbReference type="PANTHER" id="PTHR13222">
    <property type="entry name" value="RB1-INDUCIBLE COILED-COIL"/>
    <property type="match status" value="1"/>
</dbReference>
<dbReference type="InterPro" id="IPR040040">
    <property type="entry name" value="ATG11"/>
</dbReference>
<name>A0A1G4JTX5_9SACH</name>
<keyword evidence="6 9" id="KW-0653">Protein transport</keyword>
<comment type="function">
    <text evidence="9">Involved in cytoplasm to vacuole transport (Cvt), pexophagy, mitophagy and nucleophagy. Recruits mitochondria for their selective degradation via autophagy (mitophagy) during starvation. Works as scaffold proteins that recruit ATG proteins to the pre-autophagosome (PAS), the site of vesicle/autophagosome formation. Required for the Cvt vesicles completion.</text>
</comment>
<evidence type="ECO:0000256" key="7">
    <source>
        <dbReference type="ARBA" id="ARBA00023006"/>
    </source>
</evidence>
<dbReference type="GO" id="GO:0015031">
    <property type="term" value="P:protein transport"/>
    <property type="evidence" value="ECO:0007669"/>
    <property type="project" value="UniProtKB-KW"/>
</dbReference>
<dbReference type="Pfam" id="PF04108">
    <property type="entry name" value="ATG17_like"/>
    <property type="match status" value="1"/>
</dbReference>
<dbReference type="AlphaFoldDB" id="A0A1G4JTX5"/>
<dbReference type="GO" id="GO:0000045">
    <property type="term" value="P:autophagosome assembly"/>
    <property type="evidence" value="ECO:0007669"/>
    <property type="project" value="UniProtKB-UniRule"/>
</dbReference>
<feature type="region of interest" description="Disordered" evidence="11">
    <location>
        <begin position="988"/>
        <end position="1017"/>
    </location>
</feature>
<evidence type="ECO:0000256" key="9">
    <source>
        <dbReference type="RuleBase" id="RU367075"/>
    </source>
</evidence>
<protein>
    <recommendedName>
        <fullName evidence="3 9">Autophagy-related protein 11</fullName>
    </recommendedName>
</protein>
<evidence type="ECO:0000256" key="5">
    <source>
        <dbReference type="ARBA" id="ARBA00022554"/>
    </source>
</evidence>
<dbReference type="GO" id="GO:0034517">
    <property type="term" value="P:ribophagy"/>
    <property type="evidence" value="ECO:0007669"/>
    <property type="project" value="TreeGrafter"/>
</dbReference>
<feature type="domain" description="Autophagy protein ATG17-like" evidence="12">
    <location>
        <begin position="129"/>
        <end position="473"/>
    </location>
</feature>
<evidence type="ECO:0000256" key="3">
    <source>
        <dbReference type="ARBA" id="ARBA00013804"/>
    </source>
</evidence>
<evidence type="ECO:0000256" key="2">
    <source>
        <dbReference type="ARBA" id="ARBA00009729"/>
    </source>
</evidence>
<comment type="subcellular location">
    <subcellularLocation>
        <location evidence="9">Preautophagosomal structure membrane</location>
        <topology evidence="9">Peripheral membrane protein</topology>
    </subcellularLocation>
    <subcellularLocation>
        <location evidence="1 9">Vacuole membrane</location>
        <topology evidence="1 9">Peripheral membrane protein</topology>
    </subcellularLocation>
    <text evidence="9">During pexophagy, accumulates in the vacuolar membrane region, where the peroxisomes contact the vacuole.</text>
</comment>
<evidence type="ECO:0000259" key="12">
    <source>
        <dbReference type="Pfam" id="PF04108"/>
    </source>
</evidence>
<dbReference type="GO" id="GO:0034045">
    <property type="term" value="C:phagophore assembly site membrane"/>
    <property type="evidence" value="ECO:0007669"/>
    <property type="project" value="UniProtKB-SubCell"/>
</dbReference>
<evidence type="ECO:0000256" key="1">
    <source>
        <dbReference type="ARBA" id="ARBA00004148"/>
    </source>
</evidence>
<dbReference type="GO" id="GO:1990316">
    <property type="term" value="C:Atg1/ULK1 kinase complex"/>
    <property type="evidence" value="ECO:0007669"/>
    <property type="project" value="TreeGrafter"/>
</dbReference>
<accession>A0A1G4JTX5</accession>
<keyword evidence="9" id="KW-0472">Membrane</keyword>
<evidence type="ECO:0000313" key="15">
    <source>
        <dbReference type="Proteomes" id="UP000189911"/>
    </source>
</evidence>
<dbReference type="GO" id="GO:0061709">
    <property type="term" value="P:reticulophagy"/>
    <property type="evidence" value="ECO:0007669"/>
    <property type="project" value="TreeGrafter"/>
</dbReference>
<comment type="similarity">
    <text evidence="2 9">Belongs to the ATG11 family.</text>
</comment>
<keyword evidence="8 10" id="KW-0175">Coiled coil</keyword>
<dbReference type="GO" id="GO:0060090">
    <property type="term" value="F:molecular adaptor activity"/>
    <property type="evidence" value="ECO:0007669"/>
    <property type="project" value="TreeGrafter"/>
</dbReference>
<dbReference type="GO" id="GO:0019901">
    <property type="term" value="F:protein kinase binding"/>
    <property type="evidence" value="ECO:0007669"/>
    <property type="project" value="TreeGrafter"/>
</dbReference>
<dbReference type="GO" id="GO:1903599">
    <property type="term" value="P:positive regulation of autophagy of mitochondrion"/>
    <property type="evidence" value="ECO:0007669"/>
    <property type="project" value="UniProtKB-UniRule"/>
</dbReference>
<keyword evidence="5 9" id="KW-0926">Vacuole</keyword>
<feature type="coiled-coil region" evidence="10">
    <location>
        <begin position="633"/>
        <end position="688"/>
    </location>
</feature>
<evidence type="ECO:0000256" key="4">
    <source>
        <dbReference type="ARBA" id="ARBA00022448"/>
    </source>
</evidence>
<dbReference type="InterPro" id="IPR045326">
    <property type="entry name" value="ATG17-like_dom"/>
</dbReference>
<dbReference type="Pfam" id="PF10377">
    <property type="entry name" value="ATG11"/>
    <property type="match status" value="1"/>
</dbReference>
<feature type="coiled-coil region" evidence="10">
    <location>
        <begin position="735"/>
        <end position="773"/>
    </location>
</feature>
<evidence type="ECO:0000259" key="13">
    <source>
        <dbReference type="Pfam" id="PF10377"/>
    </source>
</evidence>
<dbReference type="PANTHER" id="PTHR13222:SF1">
    <property type="entry name" value="RB1-INDUCIBLE COILED-COIL PROTEIN 1"/>
    <property type="match status" value="1"/>
</dbReference>
<keyword evidence="4 9" id="KW-0813">Transport</keyword>
<feature type="compositionally biased region" description="Basic and acidic residues" evidence="11">
    <location>
        <begin position="1005"/>
        <end position="1017"/>
    </location>
</feature>